<evidence type="ECO:0000313" key="1">
    <source>
        <dbReference type="EMBL" id="GAU95578.1"/>
    </source>
</evidence>
<sequence>MVNSSAEYPTSNSGHYSRTARAVFILSVVRGRWIKVVPVDIETSQMILYITNINSKQSGCNQPGVRLPTSKRLCSMDEPRQCFCLLKVESFVASTPRCIVWYLHGKKSIVSDK</sequence>
<dbReference type="Proteomes" id="UP000186922">
    <property type="component" value="Unassembled WGS sequence"/>
</dbReference>
<comment type="caution">
    <text evidence="1">The sequence shown here is derived from an EMBL/GenBank/DDBJ whole genome shotgun (WGS) entry which is preliminary data.</text>
</comment>
<proteinExistence type="predicted"/>
<accession>A0A1D1VAN7</accession>
<dbReference type="EMBL" id="BDGG01000003">
    <property type="protein sequence ID" value="GAU95578.1"/>
    <property type="molecule type" value="Genomic_DNA"/>
</dbReference>
<reference evidence="1 2" key="1">
    <citation type="journal article" date="2016" name="Nat. Commun.">
        <title>Extremotolerant tardigrade genome and improved radiotolerance of human cultured cells by tardigrade-unique protein.</title>
        <authorList>
            <person name="Hashimoto T."/>
            <person name="Horikawa D.D."/>
            <person name="Saito Y."/>
            <person name="Kuwahara H."/>
            <person name="Kozuka-Hata H."/>
            <person name="Shin-I T."/>
            <person name="Minakuchi Y."/>
            <person name="Ohishi K."/>
            <person name="Motoyama A."/>
            <person name="Aizu T."/>
            <person name="Enomoto A."/>
            <person name="Kondo K."/>
            <person name="Tanaka S."/>
            <person name="Hara Y."/>
            <person name="Koshikawa S."/>
            <person name="Sagara H."/>
            <person name="Miura T."/>
            <person name="Yokobori S."/>
            <person name="Miyagawa K."/>
            <person name="Suzuki Y."/>
            <person name="Kubo T."/>
            <person name="Oyama M."/>
            <person name="Kohara Y."/>
            <person name="Fujiyama A."/>
            <person name="Arakawa K."/>
            <person name="Katayama T."/>
            <person name="Toyoda A."/>
            <person name="Kunieda T."/>
        </authorList>
    </citation>
    <scope>NUCLEOTIDE SEQUENCE [LARGE SCALE GENOMIC DNA]</scope>
    <source>
        <strain evidence="1 2">YOKOZUNA-1</strain>
    </source>
</reference>
<protein>
    <submittedName>
        <fullName evidence="1">Uncharacterized protein</fullName>
    </submittedName>
</protein>
<dbReference type="AlphaFoldDB" id="A0A1D1VAN7"/>
<keyword evidence="2" id="KW-1185">Reference proteome</keyword>
<evidence type="ECO:0000313" key="2">
    <source>
        <dbReference type="Proteomes" id="UP000186922"/>
    </source>
</evidence>
<organism evidence="1 2">
    <name type="scientific">Ramazzottius varieornatus</name>
    <name type="common">Water bear</name>
    <name type="synonym">Tardigrade</name>
    <dbReference type="NCBI Taxonomy" id="947166"/>
    <lineage>
        <taxon>Eukaryota</taxon>
        <taxon>Metazoa</taxon>
        <taxon>Ecdysozoa</taxon>
        <taxon>Tardigrada</taxon>
        <taxon>Eutardigrada</taxon>
        <taxon>Parachela</taxon>
        <taxon>Hypsibioidea</taxon>
        <taxon>Ramazzottiidae</taxon>
        <taxon>Ramazzottius</taxon>
    </lineage>
</organism>
<gene>
    <name evidence="1" type="primary">RvY_07176-1</name>
    <name evidence="1" type="synonym">RvY_07176.1</name>
    <name evidence="1" type="ORF">RvY_07176</name>
</gene>
<name>A0A1D1VAN7_RAMVA</name>